<keyword evidence="2" id="KW-1185">Reference proteome</keyword>
<dbReference type="eggNOG" id="COG2071">
    <property type="taxonomic scope" value="Bacteria"/>
</dbReference>
<reference evidence="1 2" key="1">
    <citation type="journal article" date="2014" name="Genome Announc.">
        <title>Complete Genome Sequence of Amino Acid-Utilizing Eubacterium acidaminophilum al-2 (DSM 3953).</title>
        <authorList>
            <person name="Poehlein A."/>
            <person name="Andreesen J.R."/>
            <person name="Daniel R."/>
        </authorList>
    </citation>
    <scope>NUCLEOTIDE SEQUENCE [LARGE SCALE GENOMIC DNA]</scope>
    <source>
        <strain evidence="1 2">DSM 3953</strain>
    </source>
</reference>
<accession>W8T5D9</accession>
<dbReference type="Proteomes" id="UP000019591">
    <property type="component" value="Chromosome"/>
</dbReference>
<evidence type="ECO:0000313" key="1">
    <source>
        <dbReference type="EMBL" id="AHM56969.1"/>
    </source>
</evidence>
<protein>
    <submittedName>
        <fullName evidence="1">Putative glutamine amidotransferase-like protein YvdE</fullName>
    </submittedName>
</protein>
<dbReference type="Pfam" id="PF07722">
    <property type="entry name" value="Peptidase_C26"/>
    <property type="match status" value="1"/>
</dbReference>
<dbReference type="STRING" id="1286171.EAL2_c16740"/>
<keyword evidence="1" id="KW-0315">Glutamine amidotransferase</keyword>
<dbReference type="FunFam" id="3.40.50.880:FF:000030">
    <property type="entry name" value="Gamma-glutamyl-gamma-aminobutyrate hydrolase PuuD"/>
    <property type="match status" value="1"/>
</dbReference>
<dbReference type="PATRIC" id="fig|1286171.3.peg.1625"/>
<dbReference type="GO" id="GO:0005829">
    <property type="term" value="C:cytosol"/>
    <property type="evidence" value="ECO:0007669"/>
    <property type="project" value="TreeGrafter"/>
</dbReference>
<dbReference type="SUPFAM" id="SSF52317">
    <property type="entry name" value="Class I glutamine amidotransferase-like"/>
    <property type="match status" value="1"/>
</dbReference>
<evidence type="ECO:0000313" key="2">
    <source>
        <dbReference type="Proteomes" id="UP000019591"/>
    </source>
</evidence>
<dbReference type="InterPro" id="IPR029062">
    <property type="entry name" value="Class_I_gatase-like"/>
</dbReference>
<dbReference type="RefSeq" id="WP_025435940.1">
    <property type="nucleotide sequence ID" value="NZ_CP007452.1"/>
</dbReference>
<dbReference type="EMBL" id="CP007452">
    <property type="protein sequence ID" value="AHM56969.1"/>
    <property type="molecule type" value="Genomic_DNA"/>
</dbReference>
<dbReference type="PANTHER" id="PTHR43235:SF1">
    <property type="entry name" value="GLUTAMINE AMIDOTRANSFERASE PB2B2.05-RELATED"/>
    <property type="match status" value="1"/>
</dbReference>
<sequence length="241" mass="26856">MKPLIGITTNFMMGEIGHLAGQERYFLEEDYVRAIEKSGGTCILFPHTSDVENFAKYLELVDGVVLSGGIDINPMFYGDEPLEKTGYFNTKKDFFDVELTKKAMQNHVPILGISRGIQVINVALGGTLYQDVCYKGENVLKHFQESKRGDKSHCITIEAGSWLHSIMGEEKVFVNSFHHQAIKDLGKGLKVVAQSADGIIEAVELEGETFVAGVQWNPECMVDEHKEQLAIFESFIKACSE</sequence>
<dbReference type="InterPro" id="IPR044668">
    <property type="entry name" value="PuuD-like"/>
</dbReference>
<dbReference type="Gene3D" id="3.40.50.880">
    <property type="match status" value="1"/>
</dbReference>
<name>W8T5D9_PEPAC</name>
<dbReference type="PANTHER" id="PTHR43235">
    <property type="entry name" value="GLUTAMINE AMIDOTRANSFERASE PB2B2.05-RELATED"/>
    <property type="match status" value="1"/>
</dbReference>
<dbReference type="CDD" id="cd01745">
    <property type="entry name" value="GATase1_2"/>
    <property type="match status" value="1"/>
</dbReference>
<dbReference type="HOGENOM" id="CLU_030756_2_1_9"/>
<dbReference type="InterPro" id="IPR011697">
    <property type="entry name" value="Peptidase_C26"/>
</dbReference>
<dbReference type="KEGG" id="eac:EAL2_c16740"/>
<gene>
    <name evidence="1" type="primary">yvdE</name>
    <name evidence="1" type="ORF">EAL2_c16740</name>
</gene>
<dbReference type="OrthoDB" id="9813383at2"/>
<dbReference type="AlphaFoldDB" id="W8T5D9"/>
<keyword evidence="1" id="KW-0808">Transferase</keyword>
<dbReference type="PROSITE" id="PS51273">
    <property type="entry name" value="GATASE_TYPE_1"/>
    <property type="match status" value="1"/>
</dbReference>
<dbReference type="GO" id="GO:0016811">
    <property type="term" value="F:hydrolase activity, acting on carbon-nitrogen (but not peptide) bonds, in linear amides"/>
    <property type="evidence" value="ECO:0007669"/>
    <property type="project" value="InterPro"/>
</dbReference>
<dbReference type="GO" id="GO:0016740">
    <property type="term" value="F:transferase activity"/>
    <property type="evidence" value="ECO:0007669"/>
    <property type="project" value="UniProtKB-KW"/>
</dbReference>
<proteinExistence type="predicted"/>
<organism evidence="1 2">
    <name type="scientific">Peptoclostridium acidaminophilum DSM 3953</name>
    <dbReference type="NCBI Taxonomy" id="1286171"/>
    <lineage>
        <taxon>Bacteria</taxon>
        <taxon>Bacillati</taxon>
        <taxon>Bacillota</taxon>
        <taxon>Clostridia</taxon>
        <taxon>Peptostreptococcales</taxon>
        <taxon>Peptoclostridiaceae</taxon>
        <taxon>Peptoclostridium</taxon>
    </lineage>
</organism>